<dbReference type="AlphaFoldDB" id="A0A1D1UZG5"/>
<protein>
    <submittedName>
        <fullName evidence="1">Uncharacterized protein</fullName>
    </submittedName>
</protein>
<keyword evidence="2" id="KW-1185">Reference proteome</keyword>
<dbReference type="Proteomes" id="UP000186922">
    <property type="component" value="Unassembled WGS sequence"/>
</dbReference>
<gene>
    <name evidence="1" type="primary">RvY_04032-1</name>
    <name evidence="1" type="synonym">RvY_04032.1</name>
    <name evidence="1" type="ORF">RvY_04032</name>
</gene>
<proteinExistence type="predicted"/>
<sequence>MVEVRRKTGCIESPVPENYTKGNIWKNLGAGFKHLVRLTVPHIWGQHVGVNLANRV</sequence>
<organism evidence="1 2">
    <name type="scientific">Ramazzottius varieornatus</name>
    <name type="common">Water bear</name>
    <name type="synonym">Tardigrade</name>
    <dbReference type="NCBI Taxonomy" id="947166"/>
    <lineage>
        <taxon>Eukaryota</taxon>
        <taxon>Metazoa</taxon>
        <taxon>Ecdysozoa</taxon>
        <taxon>Tardigrada</taxon>
        <taxon>Eutardigrada</taxon>
        <taxon>Parachela</taxon>
        <taxon>Hypsibioidea</taxon>
        <taxon>Ramazzottiidae</taxon>
        <taxon>Ramazzottius</taxon>
    </lineage>
</organism>
<dbReference type="EMBL" id="BDGG01000002">
    <property type="protein sequence ID" value="GAU91853.1"/>
    <property type="molecule type" value="Genomic_DNA"/>
</dbReference>
<evidence type="ECO:0000313" key="2">
    <source>
        <dbReference type="Proteomes" id="UP000186922"/>
    </source>
</evidence>
<comment type="caution">
    <text evidence="1">The sequence shown here is derived from an EMBL/GenBank/DDBJ whole genome shotgun (WGS) entry which is preliminary data.</text>
</comment>
<reference evidence="1 2" key="1">
    <citation type="journal article" date="2016" name="Nat. Commun.">
        <title>Extremotolerant tardigrade genome and improved radiotolerance of human cultured cells by tardigrade-unique protein.</title>
        <authorList>
            <person name="Hashimoto T."/>
            <person name="Horikawa D.D."/>
            <person name="Saito Y."/>
            <person name="Kuwahara H."/>
            <person name="Kozuka-Hata H."/>
            <person name="Shin-I T."/>
            <person name="Minakuchi Y."/>
            <person name="Ohishi K."/>
            <person name="Motoyama A."/>
            <person name="Aizu T."/>
            <person name="Enomoto A."/>
            <person name="Kondo K."/>
            <person name="Tanaka S."/>
            <person name="Hara Y."/>
            <person name="Koshikawa S."/>
            <person name="Sagara H."/>
            <person name="Miura T."/>
            <person name="Yokobori S."/>
            <person name="Miyagawa K."/>
            <person name="Suzuki Y."/>
            <person name="Kubo T."/>
            <person name="Oyama M."/>
            <person name="Kohara Y."/>
            <person name="Fujiyama A."/>
            <person name="Arakawa K."/>
            <person name="Katayama T."/>
            <person name="Toyoda A."/>
            <person name="Kunieda T."/>
        </authorList>
    </citation>
    <scope>NUCLEOTIDE SEQUENCE [LARGE SCALE GENOMIC DNA]</scope>
    <source>
        <strain evidence="1 2">YOKOZUNA-1</strain>
    </source>
</reference>
<name>A0A1D1UZG5_RAMVA</name>
<accession>A0A1D1UZG5</accession>
<evidence type="ECO:0000313" key="1">
    <source>
        <dbReference type="EMBL" id="GAU91853.1"/>
    </source>
</evidence>